<gene>
    <name evidence="2" type="ORF">KB449_04815</name>
</gene>
<evidence type="ECO:0000313" key="2">
    <source>
        <dbReference type="EMBL" id="MDI4644269.1"/>
    </source>
</evidence>
<feature type="transmembrane region" description="Helical" evidence="1">
    <location>
        <begin position="24"/>
        <end position="42"/>
    </location>
</feature>
<organism evidence="2 3">
    <name type="scientific">Cohnella hashimotonis</name>
    <dbReference type="NCBI Taxonomy" id="2826895"/>
    <lineage>
        <taxon>Bacteria</taxon>
        <taxon>Bacillati</taxon>
        <taxon>Bacillota</taxon>
        <taxon>Bacilli</taxon>
        <taxon>Bacillales</taxon>
        <taxon>Paenibacillaceae</taxon>
        <taxon>Cohnella</taxon>
    </lineage>
</organism>
<dbReference type="RefSeq" id="WP_282907282.1">
    <property type="nucleotide sequence ID" value="NZ_JAGRPV010000001.1"/>
</dbReference>
<evidence type="ECO:0000313" key="3">
    <source>
        <dbReference type="Proteomes" id="UP001161691"/>
    </source>
</evidence>
<proteinExistence type="predicted"/>
<protein>
    <submittedName>
        <fullName evidence="2">Uncharacterized protein</fullName>
    </submittedName>
</protein>
<keyword evidence="1" id="KW-0812">Transmembrane</keyword>
<reference evidence="2" key="1">
    <citation type="submission" date="2023-04" db="EMBL/GenBank/DDBJ databases">
        <title>Comparative genomic analysis of Cohnella hashimotonis sp. nov., isolated from the International Space Station.</title>
        <authorList>
            <person name="Venkateswaran K."/>
            <person name="Simpson A."/>
        </authorList>
    </citation>
    <scope>NUCLEOTIDE SEQUENCE</scope>
    <source>
        <strain evidence="2">F6_2S_P_1</strain>
    </source>
</reference>
<keyword evidence="3" id="KW-1185">Reference proteome</keyword>
<comment type="caution">
    <text evidence="2">The sequence shown here is derived from an EMBL/GenBank/DDBJ whole genome shotgun (WGS) entry which is preliminary data.</text>
</comment>
<dbReference type="EMBL" id="JAGRPV010000001">
    <property type="protein sequence ID" value="MDI4644269.1"/>
    <property type="molecule type" value="Genomic_DNA"/>
</dbReference>
<keyword evidence="1" id="KW-0472">Membrane</keyword>
<keyword evidence="1" id="KW-1133">Transmembrane helix</keyword>
<accession>A0ABT6TBQ2</accession>
<name>A0ABT6TBQ2_9BACL</name>
<sequence>MLDSAPVRHTAKPYVMIVIPVSRIRAFVIYDILMSALIYAVAKHKGSGEWIAIGLSTAVPLVFRRVSNMLEDNARSQRRK</sequence>
<dbReference type="Proteomes" id="UP001161691">
    <property type="component" value="Unassembled WGS sequence"/>
</dbReference>
<evidence type="ECO:0000256" key="1">
    <source>
        <dbReference type="SAM" id="Phobius"/>
    </source>
</evidence>